<dbReference type="SMART" id="SM00422">
    <property type="entry name" value="HTH_MERR"/>
    <property type="match status" value="1"/>
</dbReference>
<evidence type="ECO:0000256" key="1">
    <source>
        <dbReference type="ARBA" id="ARBA00023125"/>
    </source>
</evidence>
<name>A0ABV8VQ77_9NOCA</name>
<protein>
    <submittedName>
        <fullName evidence="3">MerR family transcriptional regulator</fullName>
    </submittedName>
</protein>
<accession>A0ABV8VQ77</accession>
<dbReference type="SUPFAM" id="SSF46955">
    <property type="entry name" value="Putative DNA-binding domain"/>
    <property type="match status" value="1"/>
</dbReference>
<dbReference type="Gene3D" id="1.10.1660.10">
    <property type="match status" value="1"/>
</dbReference>
<proteinExistence type="predicted"/>
<reference evidence="4" key="1">
    <citation type="journal article" date="2019" name="Int. J. Syst. Evol. Microbiol.">
        <title>The Global Catalogue of Microorganisms (GCM) 10K type strain sequencing project: providing services to taxonomists for standard genome sequencing and annotation.</title>
        <authorList>
            <consortium name="The Broad Institute Genomics Platform"/>
            <consortium name="The Broad Institute Genome Sequencing Center for Infectious Disease"/>
            <person name="Wu L."/>
            <person name="Ma J."/>
        </authorList>
    </citation>
    <scope>NUCLEOTIDE SEQUENCE [LARGE SCALE GENOMIC DNA]</scope>
    <source>
        <strain evidence="4">IBRC-M 10490</strain>
    </source>
</reference>
<gene>
    <name evidence="3" type="ORF">ACFO5K_22030</name>
</gene>
<dbReference type="PANTHER" id="PTHR30204:SF97">
    <property type="entry name" value="MERR FAMILY REGULATORY PROTEIN"/>
    <property type="match status" value="1"/>
</dbReference>
<evidence type="ECO:0000259" key="2">
    <source>
        <dbReference type="PROSITE" id="PS50937"/>
    </source>
</evidence>
<dbReference type="InterPro" id="IPR009061">
    <property type="entry name" value="DNA-bd_dom_put_sf"/>
</dbReference>
<dbReference type="PRINTS" id="PR00040">
    <property type="entry name" value="HTHMERR"/>
</dbReference>
<dbReference type="PANTHER" id="PTHR30204">
    <property type="entry name" value="REDOX-CYCLING DRUG-SENSING TRANSCRIPTIONAL ACTIVATOR SOXR"/>
    <property type="match status" value="1"/>
</dbReference>
<evidence type="ECO:0000313" key="3">
    <source>
        <dbReference type="EMBL" id="MFC4376773.1"/>
    </source>
</evidence>
<sequence>MRIGELSHRTDVSIRLLRYYEEQGLLQPARQPSGYREYREDDVGTVRNIRTLLAAGLSTRTIAEMLPCMVDEGRGLAPGCQEMLPDLHRQQNRIADAVAELLAARTVLDSIVAAALPPNSAEADGCRAAENTAP</sequence>
<dbReference type="InterPro" id="IPR047057">
    <property type="entry name" value="MerR_fam"/>
</dbReference>
<dbReference type="CDD" id="cd01282">
    <property type="entry name" value="HTH_MerR-like_sg3"/>
    <property type="match status" value="1"/>
</dbReference>
<organism evidence="3 4">
    <name type="scientific">Nocardia halotolerans</name>
    <dbReference type="NCBI Taxonomy" id="1755878"/>
    <lineage>
        <taxon>Bacteria</taxon>
        <taxon>Bacillati</taxon>
        <taxon>Actinomycetota</taxon>
        <taxon>Actinomycetes</taxon>
        <taxon>Mycobacteriales</taxon>
        <taxon>Nocardiaceae</taxon>
        <taxon>Nocardia</taxon>
    </lineage>
</organism>
<feature type="domain" description="HTH merR-type" evidence="2">
    <location>
        <begin position="1"/>
        <end position="68"/>
    </location>
</feature>
<dbReference type="RefSeq" id="WP_378566104.1">
    <property type="nucleotide sequence ID" value="NZ_JBHSDL010000025.1"/>
</dbReference>
<dbReference type="EMBL" id="JBHSDL010000025">
    <property type="protein sequence ID" value="MFC4376773.1"/>
    <property type="molecule type" value="Genomic_DNA"/>
</dbReference>
<keyword evidence="1" id="KW-0238">DNA-binding</keyword>
<keyword evidence="4" id="KW-1185">Reference proteome</keyword>
<comment type="caution">
    <text evidence="3">The sequence shown here is derived from an EMBL/GenBank/DDBJ whole genome shotgun (WGS) entry which is preliminary data.</text>
</comment>
<dbReference type="Pfam" id="PF13411">
    <property type="entry name" value="MerR_1"/>
    <property type="match status" value="1"/>
</dbReference>
<dbReference type="PROSITE" id="PS50937">
    <property type="entry name" value="HTH_MERR_2"/>
    <property type="match status" value="1"/>
</dbReference>
<dbReference type="PROSITE" id="PS00552">
    <property type="entry name" value="HTH_MERR_1"/>
    <property type="match status" value="1"/>
</dbReference>
<dbReference type="InterPro" id="IPR000551">
    <property type="entry name" value="MerR-type_HTH_dom"/>
</dbReference>
<dbReference type="Proteomes" id="UP001595844">
    <property type="component" value="Unassembled WGS sequence"/>
</dbReference>
<evidence type="ECO:0000313" key="4">
    <source>
        <dbReference type="Proteomes" id="UP001595844"/>
    </source>
</evidence>